<dbReference type="EMBL" id="QREI01000004">
    <property type="protein sequence ID" value="REE24357.1"/>
    <property type="molecule type" value="Genomic_DNA"/>
</dbReference>
<evidence type="ECO:0000313" key="3">
    <source>
        <dbReference type="Proteomes" id="UP000256919"/>
    </source>
</evidence>
<sequence length="236" mass="27917">MLIQSGFFLQRKASQHFFNLAHRNQDAHLKVFTYFHDYIKFKVKNDTSKVQEIFKGLSFTDEELKFASSVFHKKHYKKGALIFKANDIIDDMFYIYQGCLRTYYMSTSGKEYTVQFGIKDWWITDFTAYFSSSKAIMNLEVIEDTTLYSLSKFDKELLYSEIPQVETFIRKKLESAFAAFQKRIIVSLSQSATERYLVFLDTHNNIEKRLKNYHIASYLGITNESLSRIRKELYNS</sequence>
<dbReference type="CDD" id="cd00038">
    <property type="entry name" value="CAP_ED"/>
    <property type="match status" value="1"/>
</dbReference>
<keyword evidence="3" id="KW-1185">Reference proteome</keyword>
<dbReference type="AlphaFoldDB" id="A0A3D9MZ27"/>
<dbReference type="Proteomes" id="UP000256919">
    <property type="component" value="Unassembled WGS sequence"/>
</dbReference>
<dbReference type="Pfam" id="PF00027">
    <property type="entry name" value="cNMP_binding"/>
    <property type="match status" value="1"/>
</dbReference>
<gene>
    <name evidence="2" type="ORF">DFQ09_104128</name>
</gene>
<dbReference type="InterPro" id="IPR000595">
    <property type="entry name" value="cNMP-bd_dom"/>
</dbReference>
<feature type="domain" description="Cyclic nucleotide-binding" evidence="1">
    <location>
        <begin position="74"/>
        <end position="152"/>
    </location>
</feature>
<comment type="caution">
    <text evidence="2">The sequence shown here is derived from an EMBL/GenBank/DDBJ whole genome shotgun (WGS) entry which is preliminary data.</text>
</comment>
<accession>A0A3D9MZ27</accession>
<proteinExistence type="predicted"/>
<dbReference type="InterPro" id="IPR018490">
    <property type="entry name" value="cNMP-bd_dom_sf"/>
</dbReference>
<evidence type="ECO:0000313" key="2">
    <source>
        <dbReference type="EMBL" id="REE24357.1"/>
    </source>
</evidence>
<protein>
    <submittedName>
        <fullName evidence="2">CRP-like cAMP-binding protein</fullName>
    </submittedName>
</protein>
<reference evidence="2 3" key="1">
    <citation type="submission" date="2018-07" db="EMBL/GenBank/DDBJ databases">
        <title>Genomic Encyclopedia of Type Strains, Phase III (KMG-III): the genomes of soil and plant-associated and newly described type strains.</title>
        <authorList>
            <person name="Whitman W."/>
        </authorList>
    </citation>
    <scope>NUCLEOTIDE SEQUENCE [LARGE SCALE GENOMIC DNA]</scope>
    <source>
        <strain evidence="2 3">CECT 7948</strain>
    </source>
</reference>
<dbReference type="Gene3D" id="2.60.120.10">
    <property type="entry name" value="Jelly Rolls"/>
    <property type="match status" value="1"/>
</dbReference>
<dbReference type="InterPro" id="IPR014710">
    <property type="entry name" value="RmlC-like_jellyroll"/>
</dbReference>
<name>A0A3D9MZ27_9FLAO</name>
<organism evidence="2 3">
    <name type="scientific">Winogradskyella pacifica</name>
    <dbReference type="NCBI Taxonomy" id="664642"/>
    <lineage>
        <taxon>Bacteria</taxon>
        <taxon>Pseudomonadati</taxon>
        <taxon>Bacteroidota</taxon>
        <taxon>Flavobacteriia</taxon>
        <taxon>Flavobacteriales</taxon>
        <taxon>Flavobacteriaceae</taxon>
        <taxon>Winogradskyella</taxon>
    </lineage>
</organism>
<evidence type="ECO:0000259" key="1">
    <source>
        <dbReference type="Pfam" id="PF00027"/>
    </source>
</evidence>
<dbReference type="SUPFAM" id="SSF51206">
    <property type="entry name" value="cAMP-binding domain-like"/>
    <property type="match status" value="1"/>
</dbReference>